<dbReference type="AlphaFoldDB" id="A0A101PTT1"/>
<comment type="caution">
    <text evidence="2">The sequence shown here is derived from an EMBL/GenBank/DDBJ whole genome shotgun (WGS) entry which is preliminary data.</text>
</comment>
<proteinExistence type="predicted"/>
<feature type="domain" description="DUF397" evidence="1">
    <location>
        <begin position="15"/>
        <end position="67"/>
    </location>
</feature>
<accession>A0A101PTT1</accession>
<evidence type="ECO:0000313" key="2">
    <source>
        <dbReference type="EMBL" id="KUN17582.1"/>
    </source>
</evidence>
<evidence type="ECO:0000259" key="1">
    <source>
        <dbReference type="Pfam" id="PF04149"/>
    </source>
</evidence>
<name>A0A101PTT1_STRCK</name>
<gene>
    <name evidence="2" type="ORF">AQJ11_37605</name>
</gene>
<dbReference type="Proteomes" id="UP000053398">
    <property type="component" value="Unassembled WGS sequence"/>
</dbReference>
<sequence>MSHVLRAATELGAEKWVKPWSGSNGGNCVEAKPLGDGRVALRQSTDPDGPALICHQGEIAAFIIGAKAGDADFLLS</sequence>
<dbReference type="EMBL" id="LMWP01000048">
    <property type="protein sequence ID" value="KUN17582.1"/>
    <property type="molecule type" value="Genomic_DNA"/>
</dbReference>
<dbReference type="InterPro" id="IPR007278">
    <property type="entry name" value="DUF397"/>
</dbReference>
<dbReference type="RefSeq" id="WP_059266283.1">
    <property type="nucleotide sequence ID" value="NZ_KQ948370.1"/>
</dbReference>
<reference evidence="2 3" key="1">
    <citation type="submission" date="2015-10" db="EMBL/GenBank/DDBJ databases">
        <title>Draft genome sequence of Streptomyces corchorusii DSM 40340, type strain for the species Streptomyces corchorusii.</title>
        <authorList>
            <person name="Ruckert C."/>
            <person name="Winkler A."/>
            <person name="Kalinowski J."/>
            <person name="Kampfer P."/>
            <person name="Glaeser S."/>
        </authorList>
    </citation>
    <scope>NUCLEOTIDE SEQUENCE [LARGE SCALE GENOMIC DNA]</scope>
    <source>
        <strain evidence="2 3">DSM 40340</strain>
    </source>
</reference>
<organism evidence="2 3">
    <name type="scientific">Streptomyces corchorusii</name>
    <name type="common">Streptomyces chibaensis</name>
    <dbReference type="NCBI Taxonomy" id="1903"/>
    <lineage>
        <taxon>Bacteria</taxon>
        <taxon>Bacillati</taxon>
        <taxon>Actinomycetota</taxon>
        <taxon>Actinomycetes</taxon>
        <taxon>Kitasatosporales</taxon>
        <taxon>Streptomycetaceae</taxon>
        <taxon>Streptomyces</taxon>
    </lineage>
</organism>
<evidence type="ECO:0000313" key="3">
    <source>
        <dbReference type="Proteomes" id="UP000053398"/>
    </source>
</evidence>
<protein>
    <submittedName>
        <fullName evidence="2">AbaA-like protein</fullName>
    </submittedName>
</protein>
<keyword evidence="3" id="KW-1185">Reference proteome</keyword>
<dbReference type="Pfam" id="PF04149">
    <property type="entry name" value="DUF397"/>
    <property type="match status" value="1"/>
</dbReference>